<gene>
    <name evidence="4" type="ordered locus">Desaci_3796</name>
</gene>
<dbReference type="AlphaFoldDB" id="I4DA53"/>
<dbReference type="InterPro" id="IPR032812">
    <property type="entry name" value="SbsA_Ig"/>
</dbReference>
<protein>
    <recommendedName>
        <fullName evidence="3">SbsA Ig-like domain-containing protein</fullName>
    </recommendedName>
</protein>
<feature type="chain" id="PRO_5003687986" description="SbsA Ig-like domain-containing protein" evidence="2">
    <location>
        <begin position="27"/>
        <end position="429"/>
    </location>
</feature>
<keyword evidence="5" id="KW-1185">Reference proteome</keyword>
<dbReference type="InterPro" id="IPR014755">
    <property type="entry name" value="Cu-Rt/internalin_Ig-like"/>
</dbReference>
<evidence type="ECO:0000256" key="1">
    <source>
        <dbReference type="ARBA" id="ARBA00022729"/>
    </source>
</evidence>
<reference evidence="4 5" key="1">
    <citation type="journal article" date="2012" name="J. Bacteriol.">
        <title>Complete genome sequences of Desulfosporosinus orientis DSM765T, Desulfosporosinus youngiae DSM17734T, Desulfosporosinus meridiei DSM13257T, and Desulfosporosinus acidiphilus DSM22704T.</title>
        <authorList>
            <person name="Pester M."/>
            <person name="Brambilla E."/>
            <person name="Alazard D."/>
            <person name="Rattei T."/>
            <person name="Weinmaier T."/>
            <person name="Han J."/>
            <person name="Lucas S."/>
            <person name="Lapidus A."/>
            <person name="Cheng J.F."/>
            <person name="Goodwin L."/>
            <person name="Pitluck S."/>
            <person name="Peters L."/>
            <person name="Ovchinnikova G."/>
            <person name="Teshima H."/>
            <person name="Detter J.C."/>
            <person name="Han C.S."/>
            <person name="Tapia R."/>
            <person name="Land M.L."/>
            <person name="Hauser L."/>
            <person name="Kyrpides N.C."/>
            <person name="Ivanova N.N."/>
            <person name="Pagani I."/>
            <person name="Huntmann M."/>
            <person name="Wei C.L."/>
            <person name="Davenport K.W."/>
            <person name="Daligault H."/>
            <person name="Chain P.S."/>
            <person name="Chen A."/>
            <person name="Mavromatis K."/>
            <person name="Markowitz V."/>
            <person name="Szeto E."/>
            <person name="Mikhailova N."/>
            <person name="Pati A."/>
            <person name="Wagner M."/>
            <person name="Woyke T."/>
            <person name="Ollivier B."/>
            <person name="Klenk H.P."/>
            <person name="Spring S."/>
            <person name="Loy A."/>
        </authorList>
    </citation>
    <scope>NUCLEOTIDE SEQUENCE [LARGE SCALE GENOMIC DNA]</scope>
    <source>
        <strain evidence="5">DSM 22704 / JCM 16185 / SJ4</strain>
    </source>
</reference>
<dbReference type="OrthoDB" id="1794618at2"/>
<dbReference type="KEGG" id="dai:Desaci_3796"/>
<dbReference type="InterPro" id="IPR013783">
    <property type="entry name" value="Ig-like_fold"/>
</dbReference>
<sequence length="429" mass="45589">MYNRTRWIACLFTIILLLLPVSSVTAATTPSSAKGFSIWPSETVHDVNKVWTVTFNIPVLDKTVNNKTIYVTDTKQAKISTSVKLSADGLSAIVTPTGSYTNQDYFLYITNGVMSLDGSALTESIVVPFTVVPLPGVSLQVTMTDDIKSSSTLSGSLTLVDSNGNSLAPSFSNDSNGIYTFSIYESGNYILNYRSSVNGQLMTQTLKAPSITIPTNGTTTVRKITMTIPTESGVIQKKSGSIGGSIVPENWIPTNYSPPIVPVTVSNSTMSWSTTTDTNGRFKIYVPAGSYTLVVNGESSEYKNSSYKLTVTAGQMTTPITPGGMINVQDPLNKLGLTLNSPLTDNGSGGLGGIDAATREISGSVNLDATVTICDTVPTTPKVLKTITPDKNGNFSYKFSTPLTGKKIRIQVTDGSGNTYTLDMASVVS</sequence>
<dbReference type="RefSeq" id="WP_014828664.1">
    <property type="nucleotide sequence ID" value="NC_018068.1"/>
</dbReference>
<evidence type="ECO:0000313" key="4">
    <source>
        <dbReference type="EMBL" id="AFM42677.1"/>
    </source>
</evidence>
<dbReference type="HOGENOM" id="CLU_638927_0_0_9"/>
<organism evidence="4 5">
    <name type="scientific">Desulfosporosinus acidiphilus (strain DSM 22704 / JCM 16185 / SJ4)</name>
    <dbReference type="NCBI Taxonomy" id="646529"/>
    <lineage>
        <taxon>Bacteria</taxon>
        <taxon>Bacillati</taxon>
        <taxon>Bacillota</taxon>
        <taxon>Clostridia</taxon>
        <taxon>Eubacteriales</taxon>
        <taxon>Desulfitobacteriaceae</taxon>
        <taxon>Desulfosporosinus</taxon>
    </lineage>
</organism>
<evidence type="ECO:0000259" key="3">
    <source>
        <dbReference type="Pfam" id="PF13205"/>
    </source>
</evidence>
<dbReference type="Proteomes" id="UP000002892">
    <property type="component" value="Chromosome"/>
</dbReference>
<dbReference type="Pfam" id="PF13205">
    <property type="entry name" value="Big_5"/>
    <property type="match status" value="1"/>
</dbReference>
<feature type="domain" description="SbsA Ig-like" evidence="3">
    <location>
        <begin position="41"/>
        <end position="130"/>
    </location>
</feature>
<dbReference type="SUPFAM" id="SSF49452">
    <property type="entry name" value="Starch-binding domain-like"/>
    <property type="match status" value="1"/>
</dbReference>
<keyword evidence="1 2" id="KW-0732">Signal</keyword>
<dbReference type="GO" id="GO:0030246">
    <property type="term" value="F:carbohydrate binding"/>
    <property type="evidence" value="ECO:0007669"/>
    <property type="project" value="InterPro"/>
</dbReference>
<dbReference type="Gene3D" id="2.60.40.10">
    <property type="entry name" value="Immunoglobulins"/>
    <property type="match status" value="1"/>
</dbReference>
<feature type="signal peptide" evidence="2">
    <location>
        <begin position="1"/>
        <end position="26"/>
    </location>
</feature>
<name>I4DA53_DESAJ</name>
<dbReference type="Gene3D" id="2.60.40.1220">
    <property type="match status" value="1"/>
</dbReference>
<dbReference type="InterPro" id="IPR013784">
    <property type="entry name" value="Carb-bd-like_fold"/>
</dbReference>
<dbReference type="eggNOG" id="COG5492">
    <property type="taxonomic scope" value="Bacteria"/>
</dbReference>
<dbReference type="EMBL" id="CP003639">
    <property type="protein sequence ID" value="AFM42677.1"/>
    <property type="molecule type" value="Genomic_DNA"/>
</dbReference>
<dbReference type="STRING" id="646529.Desaci_3796"/>
<proteinExistence type="predicted"/>
<dbReference type="Gene3D" id="2.60.40.1120">
    <property type="entry name" value="Carboxypeptidase-like, regulatory domain"/>
    <property type="match status" value="1"/>
</dbReference>
<evidence type="ECO:0000256" key="2">
    <source>
        <dbReference type="SAM" id="SignalP"/>
    </source>
</evidence>
<accession>I4DA53</accession>
<evidence type="ECO:0000313" key="5">
    <source>
        <dbReference type="Proteomes" id="UP000002892"/>
    </source>
</evidence>